<dbReference type="SUPFAM" id="SSF54862">
    <property type="entry name" value="4Fe-4S ferredoxins"/>
    <property type="match status" value="1"/>
</dbReference>
<dbReference type="KEGG" id="alka:J0B03_08560"/>
<evidence type="ECO:0000256" key="5">
    <source>
        <dbReference type="ARBA" id="ARBA00023004"/>
    </source>
</evidence>
<keyword evidence="5" id="KW-0408">Iron</keyword>
<keyword evidence="4" id="KW-0479">Metal-binding</keyword>
<sequence>MELVKTTGKFYDIQGFSVHDGPGIRLTLFMKGCPLRCPWCHSPESQAFETELNWMEIKCMGVEACGNCIEACPQGAITYGKKKVRAATQEEITLIHVDRDKCNNCGVCETVCTPKALYLCGKDHTVEEIMDRVRRDVPFFKTSGGGVTLSGGECLSQPAFLTEVLKRCKEEGIHTAVDTTGFARWESFEKILPYTDLFLYDLKNMDSEKHRKVVGVPNEVILENARKIAKAGGKFQIRIPVIPRFNDTTEDFQAYGEFIKSLGSAVEVVQLLPYHSMGTVKWERLQRDAPVLEALPPSEEKMERLKDQLVEMGLPVIIH</sequence>
<dbReference type="RefSeq" id="WP_207299203.1">
    <property type="nucleotide sequence ID" value="NZ_CP071444.1"/>
</dbReference>
<dbReference type="InterPro" id="IPR034457">
    <property type="entry name" value="Organic_radical-activating"/>
</dbReference>
<dbReference type="GO" id="GO:0051539">
    <property type="term" value="F:4 iron, 4 sulfur cluster binding"/>
    <property type="evidence" value="ECO:0007669"/>
    <property type="project" value="UniProtKB-KW"/>
</dbReference>
<feature type="domain" description="4Fe-4S ferredoxin-type" evidence="8">
    <location>
        <begin position="48"/>
        <end position="82"/>
    </location>
</feature>
<comment type="catalytic activity">
    <reaction evidence="7">
        <text>glycyl-[protein] + reduced [flavodoxin] + S-adenosyl-L-methionine = glycin-2-yl radical-[protein] + semiquinone [flavodoxin] + 5'-deoxyadenosine + L-methionine + H(+)</text>
        <dbReference type="Rhea" id="RHEA:61976"/>
        <dbReference type="Rhea" id="RHEA-COMP:10622"/>
        <dbReference type="Rhea" id="RHEA-COMP:14480"/>
        <dbReference type="Rhea" id="RHEA-COMP:15993"/>
        <dbReference type="Rhea" id="RHEA-COMP:15994"/>
        <dbReference type="ChEBI" id="CHEBI:15378"/>
        <dbReference type="ChEBI" id="CHEBI:17319"/>
        <dbReference type="ChEBI" id="CHEBI:29947"/>
        <dbReference type="ChEBI" id="CHEBI:32722"/>
        <dbReference type="ChEBI" id="CHEBI:57618"/>
        <dbReference type="ChEBI" id="CHEBI:57844"/>
        <dbReference type="ChEBI" id="CHEBI:59789"/>
        <dbReference type="ChEBI" id="CHEBI:140311"/>
    </reaction>
</comment>
<dbReference type="InterPro" id="IPR012839">
    <property type="entry name" value="Organic_radical_activase"/>
</dbReference>
<evidence type="ECO:0000256" key="7">
    <source>
        <dbReference type="ARBA" id="ARBA00047365"/>
    </source>
</evidence>
<dbReference type="Gene3D" id="3.80.30.10">
    <property type="entry name" value="pyruvate-formate lyase- activating enzyme"/>
    <property type="match status" value="1"/>
</dbReference>
<dbReference type="SUPFAM" id="SSF102114">
    <property type="entry name" value="Radical SAM enzymes"/>
    <property type="match status" value="1"/>
</dbReference>
<evidence type="ECO:0000256" key="6">
    <source>
        <dbReference type="ARBA" id="ARBA00023014"/>
    </source>
</evidence>
<dbReference type="Pfam" id="PF13353">
    <property type="entry name" value="Fer4_12"/>
    <property type="match status" value="1"/>
</dbReference>
<dbReference type="PANTHER" id="PTHR30352">
    <property type="entry name" value="PYRUVATE FORMATE-LYASE-ACTIVATING ENZYME"/>
    <property type="match status" value="1"/>
</dbReference>
<dbReference type="NCBIfam" id="TIGR02494">
    <property type="entry name" value="PFLE_PFLC"/>
    <property type="match status" value="1"/>
</dbReference>
<evidence type="ECO:0000313" key="10">
    <source>
        <dbReference type="EMBL" id="QSX07861.1"/>
    </source>
</evidence>
<dbReference type="CDD" id="cd01335">
    <property type="entry name" value="Radical_SAM"/>
    <property type="match status" value="1"/>
</dbReference>
<evidence type="ECO:0000256" key="1">
    <source>
        <dbReference type="ARBA" id="ARBA00001966"/>
    </source>
</evidence>
<dbReference type="SFLD" id="SFLDG01118">
    <property type="entry name" value="activating_enzymes__group_2"/>
    <property type="match status" value="1"/>
</dbReference>
<comment type="cofactor">
    <cofactor evidence="1">
        <name>[4Fe-4S] cluster</name>
        <dbReference type="ChEBI" id="CHEBI:49883"/>
    </cofactor>
</comment>
<dbReference type="PROSITE" id="PS51379">
    <property type="entry name" value="4FE4S_FER_2"/>
    <property type="match status" value="2"/>
</dbReference>
<dbReference type="AlphaFoldDB" id="A0A974XKX7"/>
<dbReference type="Gene3D" id="3.30.70.20">
    <property type="match status" value="1"/>
</dbReference>
<dbReference type="PIRSF" id="PIRSF000371">
    <property type="entry name" value="PFL_act_enz"/>
    <property type="match status" value="1"/>
</dbReference>
<feature type="domain" description="4Fe-4S ferredoxin-type" evidence="8">
    <location>
        <begin position="93"/>
        <end position="122"/>
    </location>
</feature>
<evidence type="ECO:0000259" key="8">
    <source>
        <dbReference type="PROSITE" id="PS51379"/>
    </source>
</evidence>
<dbReference type="Proteomes" id="UP000663499">
    <property type="component" value="Chromosome"/>
</dbReference>
<dbReference type="InterPro" id="IPR040074">
    <property type="entry name" value="BssD/PflA/YjjW"/>
</dbReference>
<dbReference type="InterPro" id="IPR007197">
    <property type="entry name" value="rSAM"/>
</dbReference>
<dbReference type="InterPro" id="IPR058240">
    <property type="entry name" value="rSAM_sf"/>
</dbReference>
<dbReference type="EMBL" id="CP071444">
    <property type="protein sequence ID" value="QSX07861.1"/>
    <property type="molecule type" value="Genomic_DNA"/>
</dbReference>
<dbReference type="SFLD" id="SFLDG01066">
    <property type="entry name" value="organic_radical-activating_enz"/>
    <property type="match status" value="1"/>
</dbReference>
<keyword evidence="6" id="KW-0411">Iron-sulfur</keyword>
<dbReference type="SFLD" id="SFLDS00029">
    <property type="entry name" value="Radical_SAM"/>
    <property type="match status" value="1"/>
</dbReference>
<organism evidence="10 11">
    <name type="scientific">Alkalibacter rhizosphaerae</name>
    <dbReference type="NCBI Taxonomy" id="2815577"/>
    <lineage>
        <taxon>Bacteria</taxon>
        <taxon>Bacillati</taxon>
        <taxon>Bacillota</taxon>
        <taxon>Clostridia</taxon>
        <taxon>Eubacteriales</taxon>
        <taxon>Eubacteriaceae</taxon>
        <taxon>Alkalibacter</taxon>
    </lineage>
</organism>
<name>A0A974XKX7_9FIRM</name>
<dbReference type="PANTHER" id="PTHR30352:SF4">
    <property type="entry name" value="PYRUVATE FORMATE-LYASE 2-ACTIVATING ENZYME"/>
    <property type="match status" value="1"/>
</dbReference>
<dbReference type="Pfam" id="PF04055">
    <property type="entry name" value="Radical_SAM"/>
    <property type="match status" value="1"/>
</dbReference>
<evidence type="ECO:0000256" key="3">
    <source>
        <dbReference type="ARBA" id="ARBA00022691"/>
    </source>
</evidence>
<dbReference type="PROSITE" id="PS51918">
    <property type="entry name" value="RADICAL_SAM"/>
    <property type="match status" value="1"/>
</dbReference>
<evidence type="ECO:0000256" key="4">
    <source>
        <dbReference type="ARBA" id="ARBA00022723"/>
    </source>
</evidence>
<evidence type="ECO:0000256" key="2">
    <source>
        <dbReference type="ARBA" id="ARBA00022485"/>
    </source>
</evidence>
<dbReference type="GO" id="GO:0046872">
    <property type="term" value="F:metal ion binding"/>
    <property type="evidence" value="ECO:0007669"/>
    <property type="project" value="UniProtKB-KW"/>
</dbReference>
<evidence type="ECO:0000259" key="9">
    <source>
        <dbReference type="PROSITE" id="PS51918"/>
    </source>
</evidence>
<keyword evidence="11" id="KW-1185">Reference proteome</keyword>
<proteinExistence type="predicted"/>
<feature type="domain" description="Radical SAM core" evidence="9">
    <location>
        <begin position="19"/>
        <end position="315"/>
    </location>
</feature>
<keyword evidence="3" id="KW-0949">S-adenosyl-L-methionine</keyword>
<protein>
    <submittedName>
        <fullName evidence="10">Glycyl-radical enzyme activating protein</fullName>
    </submittedName>
</protein>
<accession>A0A974XKX7</accession>
<reference evidence="10" key="1">
    <citation type="submission" date="2021-03" db="EMBL/GenBank/DDBJ databases">
        <title>Alkalibacter marinus sp. nov., isolated from tidal flat sediment.</title>
        <authorList>
            <person name="Namirimu T."/>
            <person name="Yang J.-A."/>
            <person name="Yang S.-H."/>
            <person name="Kim Y.-J."/>
            <person name="Kwon K.K."/>
        </authorList>
    </citation>
    <scope>NUCLEOTIDE SEQUENCE</scope>
    <source>
        <strain evidence="10">ES005</strain>
    </source>
</reference>
<keyword evidence="2" id="KW-0004">4Fe-4S</keyword>
<dbReference type="InterPro" id="IPR017896">
    <property type="entry name" value="4Fe4S_Fe-S-bd"/>
</dbReference>
<gene>
    <name evidence="10" type="ORF">J0B03_08560</name>
</gene>
<dbReference type="GO" id="GO:0016491">
    <property type="term" value="F:oxidoreductase activity"/>
    <property type="evidence" value="ECO:0007669"/>
    <property type="project" value="InterPro"/>
</dbReference>
<dbReference type="Pfam" id="PF12838">
    <property type="entry name" value="Fer4_7"/>
    <property type="match status" value="1"/>
</dbReference>
<evidence type="ECO:0000313" key="11">
    <source>
        <dbReference type="Proteomes" id="UP000663499"/>
    </source>
</evidence>